<reference evidence="2 3" key="1">
    <citation type="submission" date="2020-04" db="EMBL/GenBank/DDBJ databases">
        <title>Genome sequence for Sphingorhabdus sp. strain M1.</title>
        <authorList>
            <person name="Park S.-J."/>
        </authorList>
    </citation>
    <scope>NUCLEOTIDE SEQUENCE [LARGE SCALE GENOMIC DNA]</scope>
    <source>
        <strain evidence="2 3">JK6</strain>
    </source>
</reference>
<name>A0A6H2DM89_9SPHN</name>
<sequence length="141" mass="15111">MKCILPVSMITSVMLAACASVSSAGNEATINQKDAADLAKRLDNRIAGTPEKCVSASRLGQPVVYGSQTIIYSGSGRTAYLNNLPSRCPGLDDDDFILTRRSGAQLCKGDPIEPVDRFTGFSGPICRLGEFIPYTKPKKPR</sequence>
<keyword evidence="3" id="KW-1185">Reference proteome</keyword>
<proteinExistence type="predicted"/>
<protein>
    <submittedName>
        <fullName evidence="2">Uncharacterized protein</fullName>
    </submittedName>
</protein>
<gene>
    <name evidence="2" type="ORF">HF685_11295</name>
</gene>
<evidence type="ECO:0000313" key="2">
    <source>
        <dbReference type="EMBL" id="QJB69792.1"/>
    </source>
</evidence>
<dbReference type="InterPro" id="IPR045500">
    <property type="entry name" value="DUF6491"/>
</dbReference>
<keyword evidence="1" id="KW-0732">Signal</keyword>
<dbReference type="Proteomes" id="UP000501600">
    <property type="component" value="Chromosome"/>
</dbReference>
<dbReference type="KEGG" id="phao:HF685_11295"/>
<dbReference type="RefSeq" id="WP_168820054.1">
    <property type="nucleotide sequence ID" value="NZ_CP051217.1"/>
</dbReference>
<evidence type="ECO:0000313" key="3">
    <source>
        <dbReference type="Proteomes" id="UP000501600"/>
    </source>
</evidence>
<evidence type="ECO:0000256" key="1">
    <source>
        <dbReference type="SAM" id="SignalP"/>
    </source>
</evidence>
<feature type="signal peptide" evidence="1">
    <location>
        <begin position="1"/>
        <end position="24"/>
    </location>
</feature>
<organism evidence="2 3">
    <name type="scientific">Parasphingorhabdus halotolerans</name>
    <dbReference type="NCBI Taxonomy" id="2725558"/>
    <lineage>
        <taxon>Bacteria</taxon>
        <taxon>Pseudomonadati</taxon>
        <taxon>Pseudomonadota</taxon>
        <taxon>Alphaproteobacteria</taxon>
        <taxon>Sphingomonadales</taxon>
        <taxon>Sphingomonadaceae</taxon>
        <taxon>Parasphingorhabdus</taxon>
    </lineage>
</organism>
<dbReference type="AlphaFoldDB" id="A0A6H2DM89"/>
<dbReference type="Pfam" id="PF20101">
    <property type="entry name" value="DUF6491"/>
    <property type="match status" value="1"/>
</dbReference>
<dbReference type="EMBL" id="CP051217">
    <property type="protein sequence ID" value="QJB69792.1"/>
    <property type="molecule type" value="Genomic_DNA"/>
</dbReference>
<feature type="chain" id="PRO_5026042184" evidence="1">
    <location>
        <begin position="25"/>
        <end position="141"/>
    </location>
</feature>
<accession>A0A6H2DM89</accession>
<dbReference type="PROSITE" id="PS51257">
    <property type="entry name" value="PROKAR_LIPOPROTEIN"/>
    <property type="match status" value="1"/>
</dbReference>